<evidence type="ECO:0000256" key="7">
    <source>
        <dbReference type="SAM" id="MobiDB-lite"/>
    </source>
</evidence>
<evidence type="ECO:0000256" key="2">
    <source>
        <dbReference type="ARBA" id="ARBA00005643"/>
    </source>
</evidence>
<feature type="compositionally biased region" description="Basic and acidic residues" evidence="7">
    <location>
        <begin position="1836"/>
        <end position="1845"/>
    </location>
</feature>
<dbReference type="Gene3D" id="1.10.10.10">
    <property type="entry name" value="Winged helix-like DNA-binding domain superfamily/Winged helix DNA-binding domain"/>
    <property type="match status" value="1"/>
</dbReference>
<dbReference type="Proteomes" id="UP000053328">
    <property type="component" value="Unassembled WGS sequence"/>
</dbReference>
<dbReference type="GeneID" id="27335441"/>
<dbReference type="HOGENOM" id="CLU_000935_1_1_1"/>
<dbReference type="Pfam" id="PF19418">
    <property type="entry name" value="DEPDC5_CTD"/>
    <property type="match status" value="1"/>
</dbReference>
<dbReference type="GO" id="GO:0005096">
    <property type="term" value="F:GTPase activator activity"/>
    <property type="evidence" value="ECO:0007669"/>
    <property type="project" value="InterPro"/>
</dbReference>
<feature type="region of interest" description="Disordered" evidence="7">
    <location>
        <begin position="1639"/>
        <end position="1698"/>
    </location>
</feature>
<dbReference type="GO" id="GO:0005774">
    <property type="term" value="C:vacuolar membrane"/>
    <property type="evidence" value="ECO:0007669"/>
    <property type="project" value="UniProtKB-SubCell"/>
</dbReference>
<feature type="compositionally biased region" description="Basic and acidic residues" evidence="7">
    <location>
        <begin position="1643"/>
        <end position="1654"/>
    </location>
</feature>
<feature type="region of interest" description="Disordered" evidence="7">
    <location>
        <begin position="488"/>
        <end position="510"/>
    </location>
</feature>
<dbReference type="GO" id="GO:0035556">
    <property type="term" value="P:intracellular signal transduction"/>
    <property type="evidence" value="ECO:0007669"/>
    <property type="project" value="InterPro"/>
</dbReference>
<dbReference type="PANTHER" id="PTHR13179">
    <property type="entry name" value="DEP DOMAIN CONTAINING PROTEIN 5"/>
    <property type="match status" value="1"/>
</dbReference>
<comment type="similarity">
    <text evidence="2">Belongs to the IML1 family.</text>
</comment>
<dbReference type="PANTHER" id="PTHR13179:SF8">
    <property type="entry name" value="GATOR COMPLEX PROTEIN DEPDC5"/>
    <property type="match status" value="1"/>
</dbReference>
<organism evidence="9 10">
    <name type="scientific">Exophiala spinifera</name>
    <dbReference type="NCBI Taxonomy" id="91928"/>
    <lineage>
        <taxon>Eukaryota</taxon>
        <taxon>Fungi</taxon>
        <taxon>Dikarya</taxon>
        <taxon>Ascomycota</taxon>
        <taxon>Pezizomycotina</taxon>
        <taxon>Eurotiomycetes</taxon>
        <taxon>Chaetothyriomycetidae</taxon>
        <taxon>Chaetothyriales</taxon>
        <taxon>Herpotrichiellaceae</taxon>
        <taxon>Exophiala</taxon>
    </lineage>
</organism>
<protein>
    <recommendedName>
        <fullName evidence="3">Vacuolar membrane-associated protein IML1</fullName>
    </recommendedName>
    <alternativeName>
        <fullName evidence="4">Vacuolar membrane-associated protein iml1</fullName>
    </alternativeName>
</protein>
<evidence type="ECO:0000256" key="3">
    <source>
        <dbReference type="ARBA" id="ARBA00018529"/>
    </source>
</evidence>
<accession>A0A0D1YDQ5</accession>
<dbReference type="InterPro" id="IPR036388">
    <property type="entry name" value="WH-like_DNA-bd_sf"/>
</dbReference>
<reference evidence="9 10" key="1">
    <citation type="submission" date="2015-01" db="EMBL/GenBank/DDBJ databases">
        <title>The Genome Sequence of Exophiala spinifera CBS89968.</title>
        <authorList>
            <consortium name="The Broad Institute Genomics Platform"/>
            <person name="Cuomo C."/>
            <person name="de Hoog S."/>
            <person name="Gorbushina A."/>
            <person name="Stielow B."/>
            <person name="Teixiera M."/>
            <person name="Abouelleil A."/>
            <person name="Chapman S.B."/>
            <person name="Priest M."/>
            <person name="Young S.K."/>
            <person name="Wortman J."/>
            <person name="Nusbaum C."/>
            <person name="Birren B."/>
        </authorList>
    </citation>
    <scope>NUCLEOTIDE SEQUENCE [LARGE SCALE GENOMIC DNA]</scope>
    <source>
        <strain evidence="9 10">CBS 89968</strain>
    </source>
</reference>
<feature type="compositionally biased region" description="Basic residues" evidence="7">
    <location>
        <begin position="1"/>
        <end position="10"/>
    </location>
</feature>
<name>A0A0D1YDQ5_9EURO</name>
<feature type="region of interest" description="Disordered" evidence="7">
    <location>
        <begin position="1"/>
        <end position="34"/>
    </location>
</feature>
<gene>
    <name evidence="9" type="ORF">PV08_08358</name>
</gene>
<dbReference type="GO" id="GO:1904262">
    <property type="term" value="P:negative regulation of TORC1 signaling"/>
    <property type="evidence" value="ECO:0007669"/>
    <property type="project" value="TreeGrafter"/>
</dbReference>
<dbReference type="SUPFAM" id="SSF46785">
    <property type="entry name" value="Winged helix' DNA-binding domain"/>
    <property type="match status" value="1"/>
</dbReference>
<dbReference type="InterPro" id="IPR027244">
    <property type="entry name" value="IML1"/>
</dbReference>
<dbReference type="Pfam" id="PF00610">
    <property type="entry name" value="DEP"/>
    <property type="match status" value="1"/>
</dbReference>
<dbReference type="STRING" id="91928.A0A0D1YDQ5"/>
<keyword evidence="6" id="KW-0472">Membrane</keyword>
<evidence type="ECO:0000256" key="6">
    <source>
        <dbReference type="ARBA" id="ARBA00023136"/>
    </source>
</evidence>
<feature type="compositionally biased region" description="Basic and acidic residues" evidence="7">
    <location>
        <begin position="882"/>
        <end position="901"/>
    </location>
</feature>
<evidence type="ECO:0000256" key="5">
    <source>
        <dbReference type="ARBA" id="ARBA00022554"/>
    </source>
</evidence>
<dbReference type="Pfam" id="PF24438">
    <property type="entry name" value="IML1_N_fung"/>
    <property type="match status" value="1"/>
</dbReference>
<dbReference type="InterPro" id="IPR036390">
    <property type="entry name" value="WH_DNA-bd_sf"/>
</dbReference>
<feature type="region of interest" description="Disordered" evidence="7">
    <location>
        <begin position="1381"/>
        <end position="1423"/>
    </location>
</feature>
<dbReference type="VEuPathDB" id="FungiDB:PV08_08358"/>
<evidence type="ECO:0000256" key="4">
    <source>
        <dbReference type="ARBA" id="ARBA00021881"/>
    </source>
</evidence>
<dbReference type="PROSITE" id="PS50186">
    <property type="entry name" value="DEP"/>
    <property type="match status" value="1"/>
</dbReference>
<feature type="region of interest" description="Disordered" evidence="7">
    <location>
        <begin position="1833"/>
        <end position="1891"/>
    </location>
</feature>
<evidence type="ECO:0000256" key="1">
    <source>
        <dbReference type="ARBA" id="ARBA00004148"/>
    </source>
</evidence>
<evidence type="ECO:0000259" key="8">
    <source>
        <dbReference type="PROSITE" id="PS50186"/>
    </source>
</evidence>
<dbReference type="EMBL" id="KN847497">
    <property type="protein sequence ID" value="KIW13171.1"/>
    <property type="molecule type" value="Genomic_DNA"/>
</dbReference>
<evidence type="ECO:0000313" key="9">
    <source>
        <dbReference type="EMBL" id="KIW13171.1"/>
    </source>
</evidence>
<dbReference type="InterPro" id="IPR000591">
    <property type="entry name" value="DEP_dom"/>
</dbReference>
<proteinExistence type="inferred from homology"/>
<feature type="domain" description="DEP" evidence="8">
    <location>
        <begin position="1297"/>
        <end position="1372"/>
    </location>
</feature>
<keyword evidence="5" id="KW-0926">Vacuole</keyword>
<dbReference type="GO" id="GO:0010508">
    <property type="term" value="P:positive regulation of autophagy"/>
    <property type="evidence" value="ECO:0007669"/>
    <property type="project" value="TreeGrafter"/>
</dbReference>
<dbReference type="OrthoDB" id="39497at2759"/>
<feature type="compositionally biased region" description="Polar residues" evidence="7">
    <location>
        <begin position="1401"/>
        <end position="1423"/>
    </location>
</feature>
<dbReference type="Pfam" id="PF12257">
    <property type="entry name" value="IML1"/>
    <property type="match status" value="1"/>
</dbReference>
<sequence>MKGSSIHRRTSSGSTVKAAGRTHSALSNGGTAPRTKPTVRATLWIHDDNFSTEDVLVNEAFLEGTDIREGSLIEIFRTKETSDVRDFQSPVTETEDAAFNVSGRPYAERDADAATRYLCVAKYAPLDLTARQAGLQVSVKTNIANAFGLRPRSQVWIVPASFEERTASHVEFNFRDAYLARSDMWRLVGQELTGRTIYTGQKITFLGTIKLTVKSIHVQSHKVAAGYFSGTTIPIFRSEAARYVLFIQMSSEMWDFDSEGNGEIMFNRVINGFLPDLFKRWTDLDVRHLVSIVMFGRLEYDRFDLARNKDRRMETTSATGAPNMTARQYQDFYRVVVTDMASAQWTTILNELKRDFRVFLRDISLHTSVNNEIAVKDAKANGTRIAGRPSTALKGNILEAINIASTQFANDFVDRDLIRTGISIVVVSAGTGVFEVDRDLLNLTSQNLTNNGVGIDIVCLSRMPLHSVPLFKYRISASEDSAQSLLTSNVNISPRRSGSGPALYDSSQPRKLSPALSSITSNSLRHLTSYISGETHAGVRGWCFGIPQWVDLSYWSAEDDQIDALAREDEPKRKKRPFVPRVRMYEIQMMGLMELGLADMRIPFMSESQTLTLGKTKHYKYKDRRASAARCLSHSPTTSRKTGSRLDPKIHYRGLLSTHAKALGDIFERMERYDSMLYRSRPGHQLLSSSLKQSSSLEKSAAFVTSKLDNESQARIGESVTGPKLTKVTSRKAPNSVFRPQLPSVLSADASERSFVKQSPAVPKVNRNLSYSLRGLAPPVRSVPSTEVNTTNISAQPLMSMLGKSKPTVATSAASIRSVSTNSLAGDRETHLQHRFGSPRTTSSNRASGMPSKPISINTPFRKHHDDRIAQSLRSNSTSRHVSHDVEDPKNGYETERESGSDRSASSASDEDANDSAEAADSWMGTSIASSVPRSNLPYVRNVNASNPLKRHPERESYYGRWQHLYPRKPRAAIVKWRSLCTPASVPLTTSDFPSKQDLETEYESTYYDVDLRVPNDMLEVPESRDTLLREMLALRFSHGYQLVVGPSLVDSVGPGTCDSSSFFTPGLVRPDGSFIFLSMGNTIQKLSLERSDRIRVTRYVRKQPTVEPPYPQHVNYYPNIKTILSENYMIRDMQFKGFSEQYPWAQADKYLSDMRQHAEADTTALRFWRARFVLIPVEPPHTARRPASSEGEENEEEIHLRGIRVLTQMWQKARFVPLDERRPAHNRLSTMKRKDRNPLRINLETLNPSELVATELDKLIAAEEAGELQPTQLLPEEEQFDRDSFSLSKLAQALQGDRGIEIKTRRWHLRLHYSCFMGEDLTNWLVHNFRDIETRDEAVEIGNDLMKEGLFEHVNSRHNFKDGNYFYSIKPEWRIQRPENKPSWFPTSRRPDRSIPATPISEQTPRETTTGRTRSASSLANQAQITSELAKSLGDKKKRAITLSKMIRIDVDMRKRSNRPEIVNLHYDRLHNPENCYHLELAWLNVTSKLVDDAIVNWTTQAEKYGLKLVEVPIAEASRVPDHEPFRAPYRIKLAVEPPQRVVASNVYFTATSFGPQAPLNSDVHLYQKALLKRFNFVLDLEAACEFPENVEIRYSWGTLDYRYTQFVHRSGVCLAQITDEGDIILLANRLYNSRLASAKDTSSRMDSTKKEVTPSAAAPSSAILRPTPSMASSAIINSNNSYSHNHNHGTSSSVPSMQASGIIGLNVASPRTAPHSSPLMRPLSNITPMGTPGAGMSTLSLSSMSMSASASATATSASGSNVTIPPPPGALPPQATADVLGPNRQSLLLSGAAAGQYITPEQIKDDIETFCHDKDTLEAFYRDVSATLPQLVNQRERERERKTGGSTGGAGGTSSSLLRPVREVTVEGELGIPEFKLPEAVTGRRTSQG</sequence>
<dbReference type="RefSeq" id="XP_016233387.1">
    <property type="nucleotide sequence ID" value="XM_016382684.1"/>
</dbReference>
<comment type="subcellular location">
    <subcellularLocation>
        <location evidence="1">Vacuole membrane</location>
        <topology evidence="1">Peripheral membrane protein</topology>
    </subcellularLocation>
</comment>
<dbReference type="InterPro" id="IPR045838">
    <property type="entry name" value="DEPDC5_CTD"/>
</dbReference>
<dbReference type="InterPro" id="IPR048255">
    <property type="entry name" value="IML1_N"/>
</dbReference>
<feature type="region of interest" description="Disordered" evidence="7">
    <location>
        <begin position="1758"/>
        <end position="1780"/>
    </location>
</feature>
<keyword evidence="10" id="KW-1185">Reference proteome</keyword>
<dbReference type="InterPro" id="IPR057068">
    <property type="entry name" value="IML1_N_fung"/>
</dbReference>
<evidence type="ECO:0000313" key="10">
    <source>
        <dbReference type="Proteomes" id="UP000053328"/>
    </source>
</evidence>
<feature type="compositionally biased region" description="Low complexity" evidence="7">
    <location>
        <begin position="1671"/>
        <end position="1695"/>
    </location>
</feature>
<feature type="region of interest" description="Disordered" evidence="7">
    <location>
        <begin position="820"/>
        <end position="925"/>
    </location>
</feature>
<dbReference type="CDD" id="cd04449">
    <property type="entry name" value="DEP_DEPDC5-like"/>
    <property type="match status" value="1"/>
</dbReference>
<dbReference type="GO" id="GO:1990130">
    <property type="term" value="C:GATOR1 complex"/>
    <property type="evidence" value="ECO:0007669"/>
    <property type="project" value="TreeGrafter"/>
</dbReference>
<dbReference type="SMART" id="SM00049">
    <property type="entry name" value="DEP"/>
    <property type="match status" value="1"/>
</dbReference>